<keyword evidence="1" id="KW-0812">Transmembrane</keyword>
<evidence type="ECO:0000256" key="1">
    <source>
        <dbReference type="SAM" id="Phobius"/>
    </source>
</evidence>
<organism evidence="2 3">
    <name type="scientific">Nephila pilipes</name>
    <name type="common">Giant wood spider</name>
    <name type="synonym">Nephila maculata</name>
    <dbReference type="NCBI Taxonomy" id="299642"/>
    <lineage>
        <taxon>Eukaryota</taxon>
        <taxon>Metazoa</taxon>
        <taxon>Ecdysozoa</taxon>
        <taxon>Arthropoda</taxon>
        <taxon>Chelicerata</taxon>
        <taxon>Arachnida</taxon>
        <taxon>Araneae</taxon>
        <taxon>Araneomorphae</taxon>
        <taxon>Entelegynae</taxon>
        <taxon>Araneoidea</taxon>
        <taxon>Nephilidae</taxon>
        <taxon>Nephila</taxon>
    </lineage>
</organism>
<gene>
    <name evidence="2" type="ORF">NPIL_695021</name>
</gene>
<sequence>GEKIVFEVDSRQCWKVVVGTVLGCSIWLLGLRSEWSRFLASVWPEILFSGWLTEKGSYRLRVEL</sequence>
<evidence type="ECO:0000313" key="2">
    <source>
        <dbReference type="EMBL" id="GFS58865.1"/>
    </source>
</evidence>
<feature type="non-terminal residue" evidence="2">
    <location>
        <position position="1"/>
    </location>
</feature>
<keyword evidence="1" id="KW-0472">Membrane</keyword>
<proteinExistence type="predicted"/>
<name>A0A8X6MK43_NEPPI</name>
<feature type="transmembrane region" description="Helical" evidence="1">
    <location>
        <begin position="12"/>
        <end position="29"/>
    </location>
</feature>
<protein>
    <submittedName>
        <fullName evidence="2">Uncharacterized protein</fullName>
    </submittedName>
</protein>
<dbReference type="AlphaFoldDB" id="A0A8X6MK43"/>
<reference evidence="2" key="1">
    <citation type="submission" date="2020-08" db="EMBL/GenBank/DDBJ databases">
        <title>Multicomponent nature underlies the extraordinary mechanical properties of spider dragline silk.</title>
        <authorList>
            <person name="Kono N."/>
            <person name="Nakamura H."/>
            <person name="Mori M."/>
            <person name="Yoshida Y."/>
            <person name="Ohtoshi R."/>
            <person name="Malay A.D."/>
            <person name="Moran D.A.P."/>
            <person name="Tomita M."/>
            <person name="Numata K."/>
            <person name="Arakawa K."/>
        </authorList>
    </citation>
    <scope>NUCLEOTIDE SEQUENCE</scope>
</reference>
<dbReference type="EMBL" id="BMAW01093138">
    <property type="protein sequence ID" value="GFS58865.1"/>
    <property type="molecule type" value="Genomic_DNA"/>
</dbReference>
<comment type="caution">
    <text evidence="2">The sequence shown here is derived from an EMBL/GenBank/DDBJ whole genome shotgun (WGS) entry which is preliminary data.</text>
</comment>
<evidence type="ECO:0000313" key="3">
    <source>
        <dbReference type="Proteomes" id="UP000887013"/>
    </source>
</evidence>
<dbReference type="Proteomes" id="UP000887013">
    <property type="component" value="Unassembled WGS sequence"/>
</dbReference>
<keyword evidence="1" id="KW-1133">Transmembrane helix</keyword>
<keyword evidence="3" id="KW-1185">Reference proteome</keyword>
<accession>A0A8X6MK43</accession>